<dbReference type="PRINTS" id="PR00069">
    <property type="entry name" value="ALDKETRDTASE"/>
</dbReference>
<feature type="region of interest" description="Disordered" evidence="1">
    <location>
        <begin position="117"/>
        <end position="189"/>
    </location>
</feature>
<feature type="compositionally biased region" description="Basic and acidic residues" evidence="1">
    <location>
        <begin position="179"/>
        <end position="189"/>
    </location>
</feature>
<name>C1MS88_MICPC</name>
<feature type="compositionally biased region" description="Polar residues" evidence="1">
    <location>
        <begin position="16"/>
        <end position="32"/>
    </location>
</feature>
<dbReference type="GO" id="GO:0016491">
    <property type="term" value="F:oxidoreductase activity"/>
    <property type="evidence" value="ECO:0007669"/>
    <property type="project" value="InterPro"/>
</dbReference>
<dbReference type="GeneID" id="9684446"/>
<dbReference type="InterPro" id="IPR020471">
    <property type="entry name" value="AKR"/>
</dbReference>
<dbReference type="AlphaFoldDB" id="C1MS88"/>
<feature type="domain" description="NADP-dependent oxidoreductase" evidence="2">
    <location>
        <begin position="234"/>
        <end position="373"/>
    </location>
</feature>
<dbReference type="OrthoDB" id="498492at2759"/>
<evidence type="ECO:0000259" key="2">
    <source>
        <dbReference type="Pfam" id="PF00248"/>
    </source>
</evidence>
<keyword evidence="4" id="KW-1185">Reference proteome</keyword>
<dbReference type="OMA" id="RNDAYPA"/>
<dbReference type="EMBL" id="GG663739">
    <property type="protein sequence ID" value="EEH57462.1"/>
    <property type="molecule type" value="Genomic_DNA"/>
</dbReference>
<dbReference type="Proteomes" id="UP000001876">
    <property type="component" value="Unassembled WGS sequence"/>
</dbReference>
<feature type="compositionally biased region" description="Gly residues" evidence="1">
    <location>
        <begin position="37"/>
        <end position="49"/>
    </location>
</feature>
<dbReference type="STRING" id="564608.C1MS88"/>
<organism evidence="4">
    <name type="scientific">Micromonas pusilla (strain CCMP1545)</name>
    <name type="common">Picoplanktonic green alga</name>
    <dbReference type="NCBI Taxonomy" id="564608"/>
    <lineage>
        <taxon>Eukaryota</taxon>
        <taxon>Viridiplantae</taxon>
        <taxon>Chlorophyta</taxon>
        <taxon>Mamiellophyceae</taxon>
        <taxon>Mamiellales</taxon>
        <taxon>Mamiellaceae</taxon>
        <taxon>Micromonas</taxon>
    </lineage>
</organism>
<sequence length="499" mass="50599">MAQDGCQPMERFSFAKNGSAQKSWASCPSSRNDAYPAGGGGGGGGGPAGGSYATRPYSVSGYVNGYNPSLPAYPPTRAQIEAAAKRGGGGGGAPARAGGGYSGEIADQMSAQIRFEQRRGGGGGPTMPPPPGQDFSKLSETSGGLTYGGHGAWDGPAPRGDPTKPAPGTPYYVRAPPEPAHDPSKEERDVKLGVGEDRGRLPVLGCDAAHAAIAIPLGYRHIRCGGSDDPHLPAVAAAIAAAGPVGGRDALFVSAKLSPSDVASGDVAAATAAILASLKIQKLDLLSIEWPTGDAATLARTWSALEALVASGKTTAIGLANASVPVVESVCKAATIKPVVNEVEAHPLMAHRKLVGVCRRYGVVAAAHAPLGGLHATLLTHPKLLEAAKLGGGGAEKDGRGVDGKKSAEELLARWSAQRGVPFALDAGASEETVRAVANVHAFRLTNAQKVLIDGMEPPPREGGVRFVNPPAGIDFAFDDPFLGGVARPGLDLEKAGAL</sequence>
<protein>
    <submittedName>
        <fullName evidence="3">Predicted protein</fullName>
    </submittedName>
</protein>
<feature type="region of interest" description="Disordered" evidence="1">
    <location>
        <begin position="1"/>
        <end position="103"/>
    </location>
</feature>
<evidence type="ECO:0000256" key="1">
    <source>
        <dbReference type="SAM" id="MobiDB-lite"/>
    </source>
</evidence>
<dbReference type="Pfam" id="PF00248">
    <property type="entry name" value="Aldo_ket_red"/>
    <property type="match status" value="1"/>
</dbReference>
<dbReference type="PANTHER" id="PTHR11732">
    <property type="entry name" value="ALDO/KETO REDUCTASE"/>
    <property type="match status" value="1"/>
</dbReference>
<dbReference type="Gene3D" id="3.20.20.100">
    <property type="entry name" value="NADP-dependent oxidoreductase domain"/>
    <property type="match status" value="1"/>
</dbReference>
<dbReference type="SUPFAM" id="SSF51430">
    <property type="entry name" value="NAD(P)-linked oxidoreductase"/>
    <property type="match status" value="1"/>
</dbReference>
<proteinExistence type="predicted"/>
<feature type="compositionally biased region" description="Gly residues" evidence="1">
    <location>
        <begin position="86"/>
        <end position="102"/>
    </location>
</feature>
<evidence type="ECO:0000313" key="3">
    <source>
        <dbReference type="EMBL" id="EEH57462.1"/>
    </source>
</evidence>
<dbReference type="InterPro" id="IPR036812">
    <property type="entry name" value="NAD(P)_OxRdtase_dom_sf"/>
</dbReference>
<reference evidence="3 4" key="1">
    <citation type="journal article" date="2009" name="Science">
        <title>Green evolution and dynamic adaptations revealed by genomes of the marine picoeukaryotes Micromonas.</title>
        <authorList>
            <person name="Worden A.Z."/>
            <person name="Lee J.H."/>
            <person name="Mock T."/>
            <person name="Rouze P."/>
            <person name="Simmons M.P."/>
            <person name="Aerts A.L."/>
            <person name="Allen A.E."/>
            <person name="Cuvelier M.L."/>
            <person name="Derelle E."/>
            <person name="Everett M.V."/>
            <person name="Foulon E."/>
            <person name="Grimwood J."/>
            <person name="Gundlach H."/>
            <person name="Henrissat B."/>
            <person name="Napoli C."/>
            <person name="McDonald S.M."/>
            <person name="Parker M.S."/>
            <person name="Rombauts S."/>
            <person name="Salamov A."/>
            <person name="Von Dassow P."/>
            <person name="Badger J.H."/>
            <person name="Coutinho P.M."/>
            <person name="Demir E."/>
            <person name="Dubchak I."/>
            <person name="Gentemann C."/>
            <person name="Eikrem W."/>
            <person name="Gready J.E."/>
            <person name="John U."/>
            <person name="Lanier W."/>
            <person name="Lindquist E.A."/>
            <person name="Lucas S."/>
            <person name="Mayer K.F."/>
            <person name="Moreau H."/>
            <person name="Not F."/>
            <person name="Otillar R."/>
            <person name="Panaud O."/>
            <person name="Pangilinan J."/>
            <person name="Paulsen I."/>
            <person name="Piegu B."/>
            <person name="Poliakov A."/>
            <person name="Robbens S."/>
            <person name="Schmutz J."/>
            <person name="Toulza E."/>
            <person name="Wyss T."/>
            <person name="Zelensky A."/>
            <person name="Zhou K."/>
            <person name="Armbrust E.V."/>
            <person name="Bhattacharya D."/>
            <person name="Goodenough U.W."/>
            <person name="Van de Peer Y."/>
            <person name="Grigoriev I.V."/>
        </authorList>
    </citation>
    <scope>NUCLEOTIDE SEQUENCE [LARGE SCALE GENOMIC DNA]</scope>
    <source>
        <strain evidence="3 4">CCMP1545</strain>
    </source>
</reference>
<dbReference type="RefSeq" id="XP_003059007.1">
    <property type="nucleotide sequence ID" value="XM_003058961.1"/>
</dbReference>
<dbReference type="KEGG" id="mpp:MICPUCDRAFT_47400"/>
<evidence type="ECO:0000313" key="4">
    <source>
        <dbReference type="Proteomes" id="UP000001876"/>
    </source>
</evidence>
<dbReference type="eggNOG" id="KOG1577">
    <property type="taxonomic scope" value="Eukaryota"/>
</dbReference>
<accession>C1MS88</accession>
<dbReference type="InterPro" id="IPR023210">
    <property type="entry name" value="NADP_OxRdtase_dom"/>
</dbReference>
<gene>
    <name evidence="3" type="ORF">MICPUCDRAFT_47400</name>
</gene>